<keyword evidence="2" id="KW-1185">Reference proteome</keyword>
<name>B9TFL1_RICCO</name>
<organism evidence="1 2">
    <name type="scientific">Ricinus communis</name>
    <name type="common">Castor bean</name>
    <dbReference type="NCBI Taxonomy" id="3988"/>
    <lineage>
        <taxon>Eukaryota</taxon>
        <taxon>Viridiplantae</taxon>
        <taxon>Streptophyta</taxon>
        <taxon>Embryophyta</taxon>
        <taxon>Tracheophyta</taxon>
        <taxon>Spermatophyta</taxon>
        <taxon>Magnoliopsida</taxon>
        <taxon>eudicotyledons</taxon>
        <taxon>Gunneridae</taxon>
        <taxon>Pentapetalae</taxon>
        <taxon>rosids</taxon>
        <taxon>fabids</taxon>
        <taxon>Malpighiales</taxon>
        <taxon>Euphorbiaceae</taxon>
        <taxon>Acalyphoideae</taxon>
        <taxon>Acalypheae</taxon>
        <taxon>Ricinus</taxon>
    </lineage>
</organism>
<sequence length="213" mass="23928">MPQHQAEVVIHALGQDAWRTVVIAGTKDRFVHVVDVTADYPGVAIRARLVAEQVQLVRQFGRQVVADKAEIVLLGADAARRVDAVALDDVFPDREAEVVGIDGQRQLLLVAIRPHHVGMGAQRLQIQVRRQEVRFAQQARVPVRGPAFVHDLAGVHRKEIVGLLAHREENVPFPIPQFRRMAGDEPQQVLLRIRRHLAPHRRGRAGHRLARQC</sequence>
<dbReference type="Proteomes" id="UP000008311">
    <property type="component" value="Unassembled WGS sequence"/>
</dbReference>
<feature type="non-terminal residue" evidence="1">
    <location>
        <position position="213"/>
    </location>
</feature>
<dbReference type="EMBL" id="EQ979886">
    <property type="protein sequence ID" value="EEF25352.1"/>
    <property type="molecule type" value="Genomic_DNA"/>
</dbReference>
<proteinExistence type="predicted"/>
<evidence type="ECO:0000313" key="2">
    <source>
        <dbReference type="Proteomes" id="UP000008311"/>
    </source>
</evidence>
<dbReference type="AlphaFoldDB" id="B9TFL1"/>
<dbReference type="InParanoid" id="B9TFL1"/>
<protein>
    <submittedName>
        <fullName evidence="1">Uncharacterized protein</fullName>
    </submittedName>
</protein>
<reference evidence="2" key="1">
    <citation type="journal article" date="2010" name="Nat. Biotechnol.">
        <title>Draft genome sequence of the oilseed species Ricinus communis.</title>
        <authorList>
            <person name="Chan A.P."/>
            <person name="Crabtree J."/>
            <person name="Zhao Q."/>
            <person name="Lorenzi H."/>
            <person name="Orvis J."/>
            <person name="Puiu D."/>
            <person name="Melake-Berhan A."/>
            <person name="Jones K.M."/>
            <person name="Redman J."/>
            <person name="Chen G."/>
            <person name="Cahoon E.B."/>
            <person name="Gedil M."/>
            <person name="Stanke M."/>
            <person name="Haas B.J."/>
            <person name="Wortman J.R."/>
            <person name="Fraser-Liggett C.M."/>
            <person name="Ravel J."/>
            <person name="Rabinowicz P.D."/>
        </authorList>
    </citation>
    <scope>NUCLEOTIDE SEQUENCE [LARGE SCALE GENOMIC DNA]</scope>
    <source>
        <strain evidence="2">cv. Hale</strain>
    </source>
</reference>
<evidence type="ECO:0000313" key="1">
    <source>
        <dbReference type="EMBL" id="EEF25352.1"/>
    </source>
</evidence>
<accession>B9TFL1</accession>
<gene>
    <name evidence="1" type="ORF">RCOM_1860810</name>
</gene>